<evidence type="ECO:0000256" key="2">
    <source>
        <dbReference type="ARBA" id="ARBA00022692"/>
    </source>
</evidence>
<keyword evidence="2 5" id="KW-0812">Transmembrane</keyword>
<keyword evidence="8" id="KW-1185">Reference proteome</keyword>
<feature type="transmembrane region" description="Helical" evidence="5">
    <location>
        <begin position="72"/>
        <end position="91"/>
    </location>
</feature>
<feature type="transmembrane region" description="Helical" evidence="5">
    <location>
        <begin position="335"/>
        <end position="355"/>
    </location>
</feature>
<name>A0A975BEP9_9BACT</name>
<dbReference type="PANTHER" id="PTHR37422:SF13">
    <property type="entry name" value="LIPOPOLYSACCHARIDE BIOSYNTHESIS PROTEIN PA4999-RELATED"/>
    <property type="match status" value="1"/>
</dbReference>
<dbReference type="AlphaFoldDB" id="A0A975BEP9"/>
<accession>A0A975BEP9</accession>
<dbReference type="InterPro" id="IPR051533">
    <property type="entry name" value="WaaL-like"/>
</dbReference>
<dbReference type="RefSeq" id="WP_207680876.1">
    <property type="nucleotide sequence ID" value="NZ_CP061800.1"/>
</dbReference>
<feature type="transmembrane region" description="Helical" evidence="5">
    <location>
        <begin position="106"/>
        <end position="124"/>
    </location>
</feature>
<dbReference type="Proteomes" id="UP000663722">
    <property type="component" value="Chromosome"/>
</dbReference>
<dbReference type="KEGG" id="dmm:dnm_003430"/>
<feature type="transmembrane region" description="Helical" evidence="5">
    <location>
        <begin position="236"/>
        <end position="256"/>
    </location>
</feature>
<organism evidence="7 8">
    <name type="scientific">Desulfonema magnum</name>
    <dbReference type="NCBI Taxonomy" id="45655"/>
    <lineage>
        <taxon>Bacteria</taxon>
        <taxon>Pseudomonadati</taxon>
        <taxon>Thermodesulfobacteriota</taxon>
        <taxon>Desulfobacteria</taxon>
        <taxon>Desulfobacterales</taxon>
        <taxon>Desulfococcaceae</taxon>
        <taxon>Desulfonema</taxon>
    </lineage>
</organism>
<dbReference type="GO" id="GO:0016874">
    <property type="term" value="F:ligase activity"/>
    <property type="evidence" value="ECO:0007669"/>
    <property type="project" value="UniProtKB-KW"/>
</dbReference>
<dbReference type="InterPro" id="IPR007016">
    <property type="entry name" value="O-antigen_ligase-rel_domated"/>
</dbReference>
<keyword evidence="7" id="KW-0436">Ligase</keyword>
<evidence type="ECO:0000313" key="8">
    <source>
        <dbReference type="Proteomes" id="UP000663722"/>
    </source>
</evidence>
<dbReference type="EMBL" id="CP061800">
    <property type="protein sequence ID" value="QTA84349.1"/>
    <property type="molecule type" value="Genomic_DNA"/>
</dbReference>
<feature type="transmembrane region" description="Helical" evidence="5">
    <location>
        <begin position="131"/>
        <end position="153"/>
    </location>
</feature>
<feature type="transmembrane region" description="Helical" evidence="5">
    <location>
        <begin position="367"/>
        <end position="387"/>
    </location>
</feature>
<evidence type="ECO:0000256" key="4">
    <source>
        <dbReference type="ARBA" id="ARBA00023136"/>
    </source>
</evidence>
<feature type="domain" description="O-antigen ligase-related" evidence="6">
    <location>
        <begin position="199"/>
        <end position="351"/>
    </location>
</feature>
<feature type="transmembrane region" description="Helical" evidence="5">
    <location>
        <begin position="165"/>
        <end position="184"/>
    </location>
</feature>
<keyword evidence="3 5" id="KW-1133">Transmembrane helix</keyword>
<proteinExistence type="predicted"/>
<feature type="transmembrane region" description="Helical" evidence="5">
    <location>
        <begin position="291"/>
        <end position="315"/>
    </location>
</feature>
<sequence length="421" mass="47731">MISKSKIPPRAKDSDWRDSKNITTDKLLFYTFVAAFFGMPLGTTPPIIFGSLAALIWIFSGKAVQLKHICKNTWCWPILFLMILPWIGFLYTPDPAGMGIGYAAKTHYWVYCLVIASIPFEIYLPHRFIHGFLAGLAVNAFVGGLQLMGVLLPKGQGWYSGLGRGYSTLSAYLVLGILTVSFCFRNSEKKKTRFYLALLMAFYFFHLVILNGRTGYLTFLLLSPLMVRNIFNQFNLLKILMICVLLVGMMFLSPIVRNRVALSVDQLNYHLNADSDSAWGREYTEHQDRFYMWHGAVHIFLDHPFVGVGTGGYQTVLRDRGKPEYPLMAHPHNDLLYMAVSYGIIGIFAFFWLFLEIIKNAREQRHTLPGNFVLSAAYVILVSGLFNAQILDARMAFLLAVSAGLQQGFPKFSKSWMSKMI</sequence>
<feature type="transmembrane region" description="Helical" evidence="5">
    <location>
        <begin position="27"/>
        <end position="60"/>
    </location>
</feature>
<reference evidence="7" key="1">
    <citation type="journal article" date="2021" name="Microb. Physiol.">
        <title>Proteogenomic Insights into the Physiology of Marine, Sulfate-Reducing, Filamentous Desulfonema limicola and Desulfonema magnum.</title>
        <authorList>
            <person name="Schnaars V."/>
            <person name="Wohlbrand L."/>
            <person name="Scheve S."/>
            <person name="Hinrichs C."/>
            <person name="Reinhardt R."/>
            <person name="Rabus R."/>
        </authorList>
    </citation>
    <scope>NUCLEOTIDE SEQUENCE</scope>
    <source>
        <strain evidence="7">4be13</strain>
    </source>
</reference>
<feature type="transmembrane region" description="Helical" evidence="5">
    <location>
        <begin position="196"/>
        <end position="216"/>
    </location>
</feature>
<comment type="subcellular location">
    <subcellularLocation>
        <location evidence="1">Membrane</location>
        <topology evidence="1">Multi-pass membrane protein</topology>
    </subcellularLocation>
</comment>
<evidence type="ECO:0000256" key="1">
    <source>
        <dbReference type="ARBA" id="ARBA00004141"/>
    </source>
</evidence>
<dbReference type="GO" id="GO:0016020">
    <property type="term" value="C:membrane"/>
    <property type="evidence" value="ECO:0007669"/>
    <property type="project" value="UniProtKB-SubCell"/>
</dbReference>
<dbReference type="PANTHER" id="PTHR37422">
    <property type="entry name" value="TEICHURONIC ACID BIOSYNTHESIS PROTEIN TUAE"/>
    <property type="match status" value="1"/>
</dbReference>
<evidence type="ECO:0000259" key="6">
    <source>
        <dbReference type="Pfam" id="PF04932"/>
    </source>
</evidence>
<dbReference type="Pfam" id="PF04932">
    <property type="entry name" value="Wzy_C"/>
    <property type="match status" value="1"/>
</dbReference>
<evidence type="ECO:0000256" key="5">
    <source>
        <dbReference type="SAM" id="Phobius"/>
    </source>
</evidence>
<gene>
    <name evidence="7" type="ORF">dnm_003430</name>
</gene>
<protein>
    <submittedName>
        <fullName evidence="7">O-Antigen ligase domain-containing protein</fullName>
    </submittedName>
</protein>
<evidence type="ECO:0000313" key="7">
    <source>
        <dbReference type="EMBL" id="QTA84349.1"/>
    </source>
</evidence>
<keyword evidence="4 5" id="KW-0472">Membrane</keyword>
<evidence type="ECO:0000256" key="3">
    <source>
        <dbReference type="ARBA" id="ARBA00022989"/>
    </source>
</evidence>